<gene>
    <name evidence="2" type="ORF">I6J05_01905</name>
</gene>
<dbReference type="EMBL" id="CP068073">
    <property type="protein sequence ID" value="QQS83102.1"/>
    <property type="molecule type" value="Genomic_DNA"/>
</dbReference>
<feature type="compositionally biased region" description="Pro residues" evidence="1">
    <location>
        <begin position="39"/>
        <end position="48"/>
    </location>
</feature>
<evidence type="ECO:0000313" key="2">
    <source>
        <dbReference type="EMBL" id="QQS83102.1"/>
    </source>
</evidence>
<evidence type="ECO:0000313" key="3">
    <source>
        <dbReference type="Proteomes" id="UP000595942"/>
    </source>
</evidence>
<evidence type="ECO:0008006" key="4">
    <source>
        <dbReference type="Google" id="ProtNLM"/>
    </source>
</evidence>
<sequence>MSEKKSNKEQIAWEKNGGVSPGKGEFRNQETGRLQSKPVKPPKPPSKD</sequence>
<keyword evidence="3" id="KW-1185">Reference proteome</keyword>
<dbReference type="AlphaFoldDB" id="A0AB37H5I0"/>
<dbReference type="GeneID" id="93727795"/>
<evidence type="ECO:0000256" key="1">
    <source>
        <dbReference type="SAM" id="MobiDB-lite"/>
    </source>
</evidence>
<feature type="region of interest" description="Disordered" evidence="1">
    <location>
        <begin position="1"/>
        <end position="48"/>
    </location>
</feature>
<name>A0AB37H5I0_9STAP</name>
<organism evidence="2 3">
    <name type="scientific">Staphylococcus condimenti</name>
    <dbReference type="NCBI Taxonomy" id="70255"/>
    <lineage>
        <taxon>Bacteria</taxon>
        <taxon>Bacillati</taxon>
        <taxon>Bacillota</taxon>
        <taxon>Bacilli</taxon>
        <taxon>Bacillales</taxon>
        <taxon>Staphylococcaceae</taxon>
        <taxon>Staphylococcus</taxon>
    </lineage>
</organism>
<accession>A0AB37H5I0</accession>
<dbReference type="RefSeq" id="WP_156483155.1">
    <property type="nucleotide sequence ID" value="NZ_CP015114.1"/>
</dbReference>
<dbReference type="Proteomes" id="UP000595942">
    <property type="component" value="Chromosome"/>
</dbReference>
<proteinExistence type="predicted"/>
<reference evidence="2 3" key="1">
    <citation type="submission" date="2021-01" db="EMBL/GenBank/DDBJ databases">
        <title>FDA dAtabase for Regulatory Grade micrObial Sequences (FDA-ARGOS): Supporting development and validation of Infectious Disease Dx tests.</title>
        <authorList>
            <person name="Sproer C."/>
            <person name="Gronow S."/>
            <person name="Severitt S."/>
            <person name="Schroder I."/>
            <person name="Tallon L."/>
            <person name="Sadzewicz L."/>
            <person name="Zhao X."/>
            <person name="Boylan J."/>
            <person name="Ott S."/>
            <person name="Bowen H."/>
            <person name="Vavikolanu K."/>
            <person name="Mehta A."/>
            <person name="Aluvathingal J."/>
            <person name="Nadendla S."/>
            <person name="Lowell S."/>
            <person name="Myers T."/>
            <person name="Yan Y."/>
            <person name="Sichtig H."/>
        </authorList>
    </citation>
    <scope>NUCLEOTIDE SEQUENCE [LARGE SCALE GENOMIC DNA]</scope>
    <source>
        <strain evidence="2 3">FDAARGOS_1148</strain>
    </source>
</reference>
<feature type="compositionally biased region" description="Basic and acidic residues" evidence="1">
    <location>
        <begin position="1"/>
        <end position="12"/>
    </location>
</feature>
<protein>
    <recommendedName>
        <fullName evidence="4">Small, acid-soluble spore protein L</fullName>
    </recommendedName>
</protein>